<dbReference type="Gene3D" id="6.10.140.1230">
    <property type="match status" value="1"/>
</dbReference>
<dbReference type="InterPro" id="IPR005024">
    <property type="entry name" value="Snf7_fam"/>
</dbReference>
<keyword evidence="1" id="KW-0175">Coiled coil</keyword>
<feature type="coiled-coil region" evidence="1">
    <location>
        <begin position="16"/>
        <end position="43"/>
    </location>
</feature>
<dbReference type="EMBL" id="LGRX02009109">
    <property type="protein sequence ID" value="KAK3272182.1"/>
    <property type="molecule type" value="Genomic_DNA"/>
</dbReference>
<sequence length="202" mass="22609">MDNKLLDQIFNLKFTAKQLVRQAKKCEKEEKSEKQKVKKAIEKGNVEGARIYAQSAIRKRSEQLNYLRLGSRLDAVVSRLETQSKMNVINKSMAGIVKSLERALNSNNLEQVAQTMDSFEKSFENLDVQSQFVENSMGNTTALSTPQDQVDALMMQVADEHGLEVSNVLPDVVRNTPTPAAPEAAKEDDLSRRLAELKARAV</sequence>
<gene>
    <name evidence="2" type="ORF">CYMTET_19507</name>
</gene>
<dbReference type="Proteomes" id="UP001190700">
    <property type="component" value="Unassembled WGS sequence"/>
</dbReference>
<dbReference type="GO" id="GO:0007034">
    <property type="term" value="P:vacuolar transport"/>
    <property type="evidence" value="ECO:0007669"/>
    <property type="project" value="InterPro"/>
</dbReference>
<comment type="caution">
    <text evidence="2">The sequence shown here is derived from an EMBL/GenBank/DDBJ whole genome shotgun (WGS) entry which is preliminary data.</text>
</comment>
<evidence type="ECO:0000313" key="3">
    <source>
        <dbReference type="Proteomes" id="UP001190700"/>
    </source>
</evidence>
<dbReference type="Pfam" id="PF03357">
    <property type="entry name" value="Snf7"/>
    <property type="match status" value="1"/>
</dbReference>
<organism evidence="2 3">
    <name type="scientific">Cymbomonas tetramitiformis</name>
    <dbReference type="NCBI Taxonomy" id="36881"/>
    <lineage>
        <taxon>Eukaryota</taxon>
        <taxon>Viridiplantae</taxon>
        <taxon>Chlorophyta</taxon>
        <taxon>Pyramimonadophyceae</taxon>
        <taxon>Pyramimonadales</taxon>
        <taxon>Pyramimonadaceae</taxon>
        <taxon>Cymbomonas</taxon>
    </lineage>
</organism>
<protein>
    <submittedName>
        <fullName evidence="2">Charged multivesicular body protein 1b</fullName>
    </submittedName>
</protein>
<dbReference type="PANTHER" id="PTHR10476">
    <property type="entry name" value="CHARGED MULTIVESICULAR BODY PROTEIN"/>
    <property type="match status" value="1"/>
</dbReference>
<accession>A0AAE0G5V5</accession>
<evidence type="ECO:0000256" key="1">
    <source>
        <dbReference type="SAM" id="Coils"/>
    </source>
</evidence>
<keyword evidence="3" id="KW-1185">Reference proteome</keyword>
<dbReference type="AlphaFoldDB" id="A0AAE0G5V5"/>
<reference evidence="2 3" key="1">
    <citation type="journal article" date="2015" name="Genome Biol. Evol.">
        <title>Comparative Genomics of a Bacterivorous Green Alga Reveals Evolutionary Causalities and Consequences of Phago-Mixotrophic Mode of Nutrition.</title>
        <authorList>
            <person name="Burns J.A."/>
            <person name="Paasch A."/>
            <person name="Narechania A."/>
            <person name="Kim E."/>
        </authorList>
    </citation>
    <scope>NUCLEOTIDE SEQUENCE [LARGE SCALE GENOMIC DNA]</scope>
    <source>
        <strain evidence="2 3">PLY_AMNH</strain>
    </source>
</reference>
<name>A0AAE0G5V5_9CHLO</name>
<proteinExistence type="predicted"/>
<evidence type="ECO:0000313" key="2">
    <source>
        <dbReference type="EMBL" id="KAK3272182.1"/>
    </source>
</evidence>